<dbReference type="InterPro" id="IPR011050">
    <property type="entry name" value="Pectin_lyase_fold/virulence"/>
</dbReference>
<dbReference type="SUPFAM" id="SSF103515">
    <property type="entry name" value="Autotransporter"/>
    <property type="match status" value="1"/>
</dbReference>
<comment type="caution">
    <text evidence="3">The sequence shown here is derived from an EMBL/GenBank/DDBJ whole genome shotgun (WGS) entry which is preliminary data.</text>
</comment>
<dbReference type="InterPro" id="IPR005546">
    <property type="entry name" value="Autotransporte_beta"/>
</dbReference>
<dbReference type="InterPro" id="IPR012332">
    <property type="entry name" value="Autotransporter_pectin_lyase_C"/>
</dbReference>
<feature type="compositionally biased region" description="Polar residues" evidence="1">
    <location>
        <begin position="688"/>
        <end position="697"/>
    </location>
</feature>
<evidence type="ECO:0000256" key="1">
    <source>
        <dbReference type="SAM" id="MobiDB-lite"/>
    </source>
</evidence>
<keyword evidence="4" id="KW-1185">Reference proteome</keyword>
<feature type="compositionally biased region" description="Basic and acidic residues" evidence="1">
    <location>
        <begin position="1015"/>
        <end position="1026"/>
    </location>
</feature>
<organism evidence="3 4">
    <name type="scientific">Pararobbsia silviterrae</name>
    <dbReference type="NCBI Taxonomy" id="1792498"/>
    <lineage>
        <taxon>Bacteria</taxon>
        <taxon>Pseudomonadati</taxon>
        <taxon>Pseudomonadota</taxon>
        <taxon>Betaproteobacteria</taxon>
        <taxon>Burkholderiales</taxon>
        <taxon>Burkholderiaceae</taxon>
        <taxon>Pararobbsia</taxon>
    </lineage>
</organism>
<reference evidence="3 4" key="1">
    <citation type="submission" date="2018-10" db="EMBL/GenBank/DDBJ databases">
        <title>Robbsia sp. DHC34, isolated from soil.</title>
        <authorList>
            <person name="Gao Z.-H."/>
            <person name="Qiu L.-H."/>
        </authorList>
    </citation>
    <scope>NUCLEOTIDE SEQUENCE [LARGE SCALE GENOMIC DNA]</scope>
    <source>
        <strain evidence="3 4">DHC34</strain>
    </source>
</reference>
<feature type="compositionally biased region" description="Basic and acidic residues" evidence="1">
    <location>
        <begin position="698"/>
        <end position="715"/>
    </location>
</feature>
<protein>
    <recommendedName>
        <fullName evidence="2">Autotransporter domain-containing protein</fullName>
    </recommendedName>
</protein>
<feature type="compositionally biased region" description="Polar residues" evidence="1">
    <location>
        <begin position="976"/>
        <end position="994"/>
    </location>
</feature>
<feature type="region of interest" description="Disordered" evidence="1">
    <location>
        <begin position="450"/>
        <end position="533"/>
    </location>
</feature>
<dbReference type="SUPFAM" id="SSF51126">
    <property type="entry name" value="Pectin lyase-like"/>
    <property type="match status" value="1"/>
</dbReference>
<accession>A0A494XPN0</accession>
<name>A0A494XPN0_9BURK</name>
<dbReference type="PROSITE" id="PS51208">
    <property type="entry name" value="AUTOTRANSPORTER"/>
    <property type="match status" value="1"/>
</dbReference>
<dbReference type="InterPro" id="IPR036709">
    <property type="entry name" value="Autotransporte_beta_dom_sf"/>
</dbReference>
<feature type="domain" description="Autotransporter" evidence="2">
    <location>
        <begin position="1099"/>
        <end position="1375"/>
    </location>
</feature>
<feature type="region of interest" description="Disordered" evidence="1">
    <location>
        <begin position="662"/>
        <end position="1041"/>
    </location>
</feature>
<evidence type="ECO:0000259" key="2">
    <source>
        <dbReference type="PROSITE" id="PS51208"/>
    </source>
</evidence>
<evidence type="ECO:0000313" key="4">
    <source>
        <dbReference type="Proteomes" id="UP000270342"/>
    </source>
</evidence>
<evidence type="ECO:0000313" key="3">
    <source>
        <dbReference type="EMBL" id="RKP51762.1"/>
    </source>
</evidence>
<proteinExistence type="predicted"/>
<sequence>MQGIRKGAVRPTPVDAPTRACQSARVRAYVPRMRRKIVAVVLSAAFVFDSRADDALPKLPPWPIPFIDMLHAGNLRKSGGRYFSDARDPGHSAIRVAGRDAVFDLADAELYVYFARAYALYVRDAAVADAHRIRVVTLEPSAYGMVSDAATLRADSSVVKTHGDEAIGIHVRRSGTLAFRGGTVSTIGERANGALAMKDGALDIGDVVLSDGTRERARIETRAAQTPGVLLKSDATLVAHGVDIRTIGSGSVALRLEHARASLTDTTLEAEAPGTSLVSVRNGSVLEIVDMNLDWGQRPEPAIEVDSDSTLIVTRHARLHSPVAINVLPTPQGPVGARIIISDHSTVEGDIRIDPHSYVRLELRDHGVFRGGFRTAGGAASGAGSVDAVRVRASFDVGVQARTAFEGSMRIAALNNRGVVEFNSASRVGQILVVDGAVAGRDADVEQAPVAAGAEGAAGRDASAKRDSVEPVQSADGTHASPAAASSHAGTGLTSGAASTPLDVDSVTYEPGPEANDVASNDVGSNEVEPRVSENVPPLKDVATLRLRTVINEGGALDAQRTDRVLVTGDVTGVHVIEVVPIELGAQTDRNGDGEIQPDEGISLVQVGGRATPRSFVLAGHALTGAKYQYELMAFAPGTSDRKQRLVAGDEGFWDFRLATRKAPDPSVTPPAAPVVDTTLPDDRLVDTRTSMNNAEDGSSKDAVRSEDVSPKDESPDNPATKDQPPKEVSTEALPPKNAGLDEVSTGETLLSKPDAVTINAPARIPGPADALQHDASPTIDPLEGPVPVDAQRKDSSIDPSTEEGMPTDATAKAVPSKSEGPVFDVLSADALGSAEGTKTQAGQGASEGEQARPRRDLDDGVDVRIDDTRAQTAEDGRNVGGPASGTPIHVASATAKGRSDAGETHDGAAVKDFAKDDHATAVSANNSTTNDSPASGSPASDDPASVNTPNDSSTNNSSTNGSPANEGPANDSLKNDSSANDALTHAGSTNDSPINDRPVHRSPTSDGVAEAGSTEDRPAKDDLGNADKTQPQLGSTENARADQAIESVASPATPPVRPESPHAMTYMSLPEAATNVLRSALLNWGTSVALTSRLDAAMPPAGPRGFATIFGGLARFHGDVGDAGRVYGFRTTERGVLIGLPLVEVRRAGGSTRLDVGFDIAEATVSGVSPGGGDRARVRTAGLGFQILHRHDDSLQGLYERGLVKFDTLNFDVRNARQEVASTGGAGLSMLAETGVSFALPYGVTLMPALTATYVDVRMIDTVDSDGNPCRFAAERAVAARFSVRATQTFEPGRTTLVPYVLAGVTIGGGPPMAHRIGDTQYSTSPAGSGWNAGFGISGRIGAFTLLNVDIEFNRAFGRGFSGARAGAGVQWRF</sequence>
<feature type="compositionally biased region" description="Low complexity" evidence="1">
    <location>
        <begin position="477"/>
        <end position="492"/>
    </location>
</feature>
<gene>
    <name evidence="3" type="ORF">D7S86_17530</name>
</gene>
<feature type="compositionally biased region" description="Low complexity" evidence="1">
    <location>
        <begin position="450"/>
        <end position="461"/>
    </location>
</feature>
<dbReference type="Gene3D" id="2.40.128.130">
    <property type="entry name" value="Autotransporter beta-domain"/>
    <property type="match status" value="1"/>
</dbReference>
<dbReference type="Proteomes" id="UP000270342">
    <property type="component" value="Unassembled WGS sequence"/>
</dbReference>
<feature type="compositionally biased region" description="Basic and acidic residues" evidence="1">
    <location>
        <begin position="850"/>
        <end position="878"/>
    </location>
</feature>
<dbReference type="EMBL" id="RBZU01000008">
    <property type="protein sequence ID" value="RKP51762.1"/>
    <property type="molecule type" value="Genomic_DNA"/>
</dbReference>
<dbReference type="Gene3D" id="2.160.20.20">
    <property type="match status" value="2"/>
</dbReference>
<feature type="compositionally biased region" description="Polar residues" evidence="1">
    <location>
        <begin position="1028"/>
        <end position="1039"/>
    </location>
</feature>
<feature type="compositionally biased region" description="Low complexity" evidence="1">
    <location>
        <begin position="932"/>
        <end position="966"/>
    </location>
</feature>
<feature type="compositionally biased region" description="Basic and acidic residues" evidence="1">
    <location>
        <begin position="898"/>
        <end position="920"/>
    </location>
</feature>